<dbReference type="EMBL" id="BLIP01000001">
    <property type="protein sequence ID" value="GFE20637.1"/>
    <property type="molecule type" value="Genomic_DNA"/>
</dbReference>
<gene>
    <name evidence="2" type="ORF">Sliba_10900</name>
</gene>
<dbReference type="Proteomes" id="UP000429552">
    <property type="component" value="Unassembled WGS sequence"/>
</dbReference>
<protein>
    <submittedName>
        <fullName evidence="2">Uncharacterized protein</fullName>
    </submittedName>
</protein>
<comment type="caution">
    <text evidence="2">The sequence shown here is derived from an EMBL/GenBank/DDBJ whole genome shotgun (WGS) entry which is preliminary data.</text>
</comment>
<evidence type="ECO:0000256" key="1">
    <source>
        <dbReference type="SAM" id="MobiDB-lite"/>
    </source>
</evidence>
<name>A0A640TA75_STRNI</name>
<accession>A0A640TA75</accession>
<feature type="compositionally biased region" description="Basic and acidic residues" evidence="1">
    <location>
        <begin position="59"/>
        <end position="76"/>
    </location>
</feature>
<evidence type="ECO:0000313" key="2">
    <source>
        <dbReference type="EMBL" id="GFE20637.1"/>
    </source>
</evidence>
<evidence type="ECO:0000313" key="3">
    <source>
        <dbReference type="Proteomes" id="UP000429552"/>
    </source>
</evidence>
<feature type="region of interest" description="Disordered" evidence="1">
    <location>
        <begin position="59"/>
        <end position="80"/>
    </location>
</feature>
<reference evidence="2 3" key="1">
    <citation type="submission" date="2019-12" db="EMBL/GenBank/DDBJ databases">
        <title>Whole genome shotgun sequence of Streptomyces libani subsp. libani NBRC 13452.</title>
        <authorList>
            <person name="Ichikawa N."/>
            <person name="Kimura A."/>
            <person name="Kitahashi Y."/>
            <person name="Komaki H."/>
            <person name="Tamura T."/>
        </authorList>
    </citation>
    <scope>NUCLEOTIDE SEQUENCE [LARGE SCALE GENOMIC DNA]</scope>
    <source>
        <strain evidence="2 3">NBRC 13452</strain>
    </source>
</reference>
<dbReference type="AlphaFoldDB" id="A0A640TA75"/>
<organism evidence="2 3">
    <name type="scientific">Streptomyces nigrescens</name>
    <dbReference type="NCBI Taxonomy" id="1920"/>
    <lineage>
        <taxon>Bacteria</taxon>
        <taxon>Bacillati</taxon>
        <taxon>Actinomycetota</taxon>
        <taxon>Actinomycetes</taxon>
        <taxon>Kitasatosporales</taxon>
        <taxon>Streptomycetaceae</taxon>
        <taxon>Streptomyces</taxon>
    </lineage>
</organism>
<proteinExistence type="predicted"/>
<sequence length="124" mass="12438">MARATVVYALGSRPGGTAAGAVEGAVAGLNAVAGATEAAVSPAASAEAPVAVTTERREGCAPCDRGEGCEAREASDASRSSLDASVFFVLGMLRPGVLISCVLIGHHTWHTSDAEPVHSHGRGR</sequence>